<feature type="transmembrane region" description="Helical" evidence="1">
    <location>
        <begin position="322"/>
        <end position="340"/>
    </location>
</feature>
<feature type="transmembrane region" description="Helical" evidence="1">
    <location>
        <begin position="191"/>
        <end position="209"/>
    </location>
</feature>
<evidence type="ECO:0000313" key="2">
    <source>
        <dbReference type="EMBL" id="CAB4533000.1"/>
    </source>
</evidence>
<keyword evidence="1" id="KW-0472">Membrane</keyword>
<gene>
    <name evidence="2" type="ORF">UFOPK1410_00243</name>
</gene>
<proteinExistence type="predicted"/>
<feature type="transmembrane region" description="Helical" evidence="1">
    <location>
        <begin position="269"/>
        <end position="291"/>
    </location>
</feature>
<accession>A0A6J6B1E9</accession>
<keyword evidence="1" id="KW-0812">Transmembrane</keyword>
<dbReference type="AlphaFoldDB" id="A0A6J6B1E9"/>
<feature type="transmembrane region" description="Helical" evidence="1">
    <location>
        <begin position="347"/>
        <end position="364"/>
    </location>
</feature>
<protein>
    <submittedName>
        <fullName evidence="2">Unannotated protein</fullName>
    </submittedName>
</protein>
<feature type="transmembrane region" description="Helical" evidence="1">
    <location>
        <begin position="298"/>
        <end position="316"/>
    </location>
</feature>
<keyword evidence="1" id="KW-1133">Transmembrane helix</keyword>
<feature type="transmembrane region" description="Helical" evidence="1">
    <location>
        <begin position="376"/>
        <end position="397"/>
    </location>
</feature>
<dbReference type="EMBL" id="CAEZSH010000015">
    <property type="protein sequence ID" value="CAB4533000.1"/>
    <property type="molecule type" value="Genomic_DNA"/>
</dbReference>
<feature type="transmembrane region" description="Helical" evidence="1">
    <location>
        <begin position="118"/>
        <end position="135"/>
    </location>
</feature>
<evidence type="ECO:0000256" key="1">
    <source>
        <dbReference type="SAM" id="Phobius"/>
    </source>
</evidence>
<organism evidence="2">
    <name type="scientific">freshwater metagenome</name>
    <dbReference type="NCBI Taxonomy" id="449393"/>
    <lineage>
        <taxon>unclassified sequences</taxon>
        <taxon>metagenomes</taxon>
        <taxon>ecological metagenomes</taxon>
    </lineage>
</organism>
<reference evidence="2" key="1">
    <citation type="submission" date="2020-05" db="EMBL/GenBank/DDBJ databases">
        <authorList>
            <person name="Chiriac C."/>
            <person name="Salcher M."/>
            <person name="Ghai R."/>
            <person name="Kavagutti S V."/>
        </authorList>
    </citation>
    <scope>NUCLEOTIDE SEQUENCE</scope>
</reference>
<feature type="transmembrane region" description="Helical" evidence="1">
    <location>
        <begin position="7"/>
        <end position="27"/>
    </location>
</feature>
<name>A0A6J6B1E9_9ZZZZ</name>
<feature type="transmembrane region" description="Helical" evidence="1">
    <location>
        <begin position="166"/>
        <end position="184"/>
    </location>
</feature>
<feature type="transmembrane region" description="Helical" evidence="1">
    <location>
        <begin position="86"/>
        <end position="106"/>
    </location>
</feature>
<sequence>MKRTLNNVPALISIALLANAFLIWQGFNSANSPMGDLQFAYQPWFDAFVGGGPWWGLDREWVYPFPAFLPMVLAGLVAPQNLQIGWVLLRALAMIAILIALVTVRIETEQQREARYRSAYLWIGFTLALGSVAISRIDSVSVLLAVVGAIALVSGSQARATLWFTIAGWMKVWPVALFLPLVAASKNWKRNLLAAAAASAGILLIGFALGGNSSMFSFITGQTGRGIQFEAPVATPWVWLGVVGASDAGIYYNHPMMTFEIFGPLVADVAFWTTLVQFGALAITAGLIFLAHRAKANFGEIVAWGSLTGTLDLIVFNKVGSPQFISWLVVPIMLGVLYRVPSWRLPSALILAITLLTQLVYPYLYGSLLELEAFPAAVLLLRNVLEIVALIVANVMLTRLGARRKEVVASA</sequence>